<evidence type="ECO:0000259" key="1">
    <source>
        <dbReference type="Pfam" id="PF00961"/>
    </source>
</evidence>
<dbReference type="GO" id="GO:0004519">
    <property type="term" value="F:endonuclease activity"/>
    <property type="evidence" value="ECO:0007669"/>
    <property type="project" value="InterPro"/>
</dbReference>
<accession>A0A7L7K6E9</accession>
<dbReference type="InterPro" id="IPR004860">
    <property type="entry name" value="LAGLIDADG_dom"/>
</dbReference>
<keyword evidence="2" id="KW-0496">Mitochondrion</keyword>
<dbReference type="SUPFAM" id="SSF55608">
    <property type="entry name" value="Homing endonucleases"/>
    <property type="match status" value="2"/>
</dbReference>
<geneLocation type="mitochondrion" evidence="2"/>
<dbReference type="EMBL" id="MT701044">
    <property type="protein sequence ID" value="QMS48907.1"/>
    <property type="molecule type" value="Genomic_DNA"/>
</dbReference>
<sequence length="265" mass="31133">MVTSFCIGVPASAHPFLKNPKKEKAYYEAFFVGLMDGDGSIQVNHWRQKVFQYRMVIKLKNTTANVQMLQQLKVYLGIGHVVVSKNKAFVLWIEKSQKKMVCILALFEKYPPMTTRLNLQLVFFKKWLQSPEDKKQITEYLTGREYKYKERPALMQTLSSVSLETLDYFPGWFSGFVEAEGCFSLRRKSTGFVSFSIGQRHDDYLLWAIHRFLGAQNKVRYLPSTNFYVLEVYRKSVLCFLKTHFIHYPLLGEKKLHFETFEKKI</sequence>
<reference evidence="2" key="1">
    <citation type="submission" date="2020-06" db="EMBL/GenBank/DDBJ databases">
        <authorList>
            <person name="Cobos M."/>
            <person name="Grandez G.E."/>
            <person name="Rodriguez H.N."/>
            <person name="Castro C.G."/>
            <person name="Maddox J.D."/>
            <person name="Paredes J.D."/>
            <person name="Estela S.L."/>
            <person name="Adrianzen P.M."/>
            <person name="Marapara J.L."/>
            <person name="Tresierra A.B."/>
            <person name="Saldana J.R."/>
            <person name="Castro J.C."/>
        </authorList>
    </citation>
    <scope>NUCLEOTIDE SEQUENCE</scope>
    <source>
        <strain evidence="2">UCP001</strain>
    </source>
</reference>
<dbReference type="InterPro" id="IPR051289">
    <property type="entry name" value="LAGLIDADG_Endonuclease"/>
</dbReference>
<proteinExistence type="predicted"/>
<dbReference type="PANTHER" id="PTHR36181">
    <property type="entry name" value="INTRON-ENCODED ENDONUCLEASE AI3-RELATED"/>
    <property type="match status" value="1"/>
</dbReference>
<feature type="domain" description="Homing endonuclease LAGLIDADG" evidence="1">
    <location>
        <begin position="174"/>
        <end position="263"/>
    </location>
</feature>
<dbReference type="PANTHER" id="PTHR36181:SF2">
    <property type="entry name" value="INTRON-ENCODED ENDONUCLEASE AI3-RELATED"/>
    <property type="match status" value="1"/>
</dbReference>
<feature type="domain" description="Homing endonuclease LAGLIDADG" evidence="1">
    <location>
        <begin position="32"/>
        <end position="126"/>
    </location>
</feature>
<dbReference type="InterPro" id="IPR027434">
    <property type="entry name" value="Homing_endonucl"/>
</dbReference>
<protein>
    <recommendedName>
        <fullName evidence="1">Homing endonuclease LAGLIDADG domain-containing protein</fullName>
    </recommendedName>
</protein>
<evidence type="ECO:0000313" key="2">
    <source>
        <dbReference type="EMBL" id="QMS48907.1"/>
    </source>
</evidence>
<name>A0A7L7K6E9_9CHLO</name>
<dbReference type="GO" id="GO:0005739">
    <property type="term" value="C:mitochondrion"/>
    <property type="evidence" value="ECO:0007669"/>
    <property type="project" value="UniProtKB-ARBA"/>
</dbReference>
<organism evidence="2">
    <name type="scientific">Ankistrodesmus falcatus</name>
    <dbReference type="NCBI Taxonomy" id="52960"/>
    <lineage>
        <taxon>Eukaryota</taxon>
        <taxon>Viridiplantae</taxon>
        <taxon>Chlorophyta</taxon>
        <taxon>core chlorophytes</taxon>
        <taxon>Chlorophyceae</taxon>
        <taxon>CS clade</taxon>
        <taxon>Sphaeropleales</taxon>
        <taxon>Selenastraceae</taxon>
        <taxon>Ankistrodesmus</taxon>
    </lineage>
</organism>
<dbReference type="AlphaFoldDB" id="A0A7L7K6E9"/>
<dbReference type="Gene3D" id="3.10.28.10">
    <property type="entry name" value="Homing endonucleases"/>
    <property type="match status" value="2"/>
</dbReference>
<dbReference type="RefSeq" id="YP_009944738.1">
    <property type="nucleotide sequence ID" value="NC_051461.1"/>
</dbReference>
<dbReference type="GeneID" id="60235174"/>
<gene>
    <name evidence="2" type="primary">orf353</name>
</gene>
<dbReference type="Pfam" id="PF00961">
    <property type="entry name" value="LAGLIDADG_1"/>
    <property type="match status" value="2"/>
</dbReference>